<dbReference type="InParanoid" id="Q029Z5"/>
<dbReference type="Gene3D" id="3.40.50.300">
    <property type="entry name" value="P-loop containing nucleotide triphosphate hydrolases"/>
    <property type="match status" value="1"/>
</dbReference>
<dbReference type="OrthoDB" id="109601at2"/>
<keyword evidence="1" id="KW-0597">Phosphoprotein</keyword>
<dbReference type="GO" id="GO:0009898">
    <property type="term" value="C:cytoplasmic side of plasma membrane"/>
    <property type="evidence" value="ECO:0007669"/>
    <property type="project" value="TreeGrafter"/>
</dbReference>
<gene>
    <name evidence="3" type="ordered locus">Acid_1137</name>
</gene>
<dbReference type="AlphaFoldDB" id="Q029Z5"/>
<dbReference type="Gene3D" id="3.40.50.2300">
    <property type="match status" value="1"/>
</dbReference>
<dbReference type="SUPFAM" id="SSF52172">
    <property type="entry name" value="CheY-like"/>
    <property type="match status" value="1"/>
</dbReference>
<dbReference type="PANTHER" id="PTHR43384:SF13">
    <property type="entry name" value="SLR0110 PROTEIN"/>
    <property type="match status" value="1"/>
</dbReference>
<dbReference type="GO" id="GO:0051782">
    <property type="term" value="P:negative regulation of cell division"/>
    <property type="evidence" value="ECO:0007669"/>
    <property type="project" value="TreeGrafter"/>
</dbReference>
<dbReference type="Pfam" id="PF00072">
    <property type="entry name" value="Response_reg"/>
    <property type="match status" value="1"/>
</dbReference>
<dbReference type="eggNOG" id="COG0784">
    <property type="taxonomic scope" value="Bacteria"/>
</dbReference>
<evidence type="ECO:0000313" key="3">
    <source>
        <dbReference type="EMBL" id="ABJ82131.1"/>
    </source>
</evidence>
<dbReference type="GO" id="GO:0005829">
    <property type="term" value="C:cytosol"/>
    <property type="evidence" value="ECO:0007669"/>
    <property type="project" value="TreeGrafter"/>
</dbReference>
<feature type="modified residue" description="4-aspartylphosphate" evidence="1">
    <location>
        <position position="60"/>
    </location>
</feature>
<name>Q029Z5_SOLUE</name>
<dbReference type="InterPro" id="IPR017746">
    <property type="entry name" value="Cellulose_synthase_operon_BcsQ"/>
</dbReference>
<sequence length="398" mass="43857">MKEVKLIRVLLVEDNAVNAKFAQALLANVEGHVFEITVAETLVAALDFLVHAAFDVAVVDLTLADSQGLETFRTIKRYAPLIPVIILTALDDESMALAGVQQGAQDYLVKGKLNKDTLVRALIYAIARNRKPAEPAARSQDLAHVVGFLGSNGGVGTTTMAAHCALQLNRQTEQKVLLVDLDCSSSGASFLMKVESPYSLLDATENLHRLDTGYWKGVITTYREGVDLLPGPGATSIREAPTVERVRHVLRFAQPLYSYIVIDLGRLSASSLAMLDETRDLFVTTTPDLTALFEASRILRRLLEAGFARERLQLLLNRREKKSSVAVEHIESALGYPIYGAILDMPEELDEAYAGRRFLDENLQVHKQVGQVLRKWRGVEEKAPSSSGLGFFKRLRTA</sequence>
<dbReference type="GO" id="GO:0000160">
    <property type="term" value="P:phosphorelay signal transduction system"/>
    <property type="evidence" value="ECO:0007669"/>
    <property type="project" value="InterPro"/>
</dbReference>
<feature type="domain" description="Response regulatory" evidence="2">
    <location>
        <begin position="8"/>
        <end position="125"/>
    </location>
</feature>
<dbReference type="InterPro" id="IPR001789">
    <property type="entry name" value="Sig_transdc_resp-reg_receiver"/>
</dbReference>
<dbReference type="STRING" id="234267.Acid_1137"/>
<dbReference type="GO" id="GO:0005524">
    <property type="term" value="F:ATP binding"/>
    <property type="evidence" value="ECO:0007669"/>
    <property type="project" value="TreeGrafter"/>
</dbReference>
<dbReference type="InterPro" id="IPR011006">
    <property type="entry name" value="CheY-like_superfamily"/>
</dbReference>
<dbReference type="CDD" id="cd00156">
    <property type="entry name" value="REC"/>
    <property type="match status" value="1"/>
</dbReference>
<dbReference type="SMART" id="SM00448">
    <property type="entry name" value="REC"/>
    <property type="match status" value="1"/>
</dbReference>
<dbReference type="eggNOG" id="COG4963">
    <property type="taxonomic scope" value="Bacteria"/>
</dbReference>
<dbReference type="EMBL" id="CP000473">
    <property type="protein sequence ID" value="ABJ82131.1"/>
    <property type="molecule type" value="Genomic_DNA"/>
</dbReference>
<dbReference type="InterPro" id="IPR027417">
    <property type="entry name" value="P-loop_NTPase"/>
</dbReference>
<dbReference type="SUPFAM" id="SSF52540">
    <property type="entry name" value="P-loop containing nucleoside triphosphate hydrolases"/>
    <property type="match status" value="1"/>
</dbReference>
<dbReference type="Pfam" id="PF06564">
    <property type="entry name" value="CBP_BcsQ"/>
    <property type="match status" value="1"/>
</dbReference>
<dbReference type="InterPro" id="IPR050625">
    <property type="entry name" value="ParA/MinD_ATPase"/>
</dbReference>
<reference evidence="3" key="1">
    <citation type="submission" date="2006-10" db="EMBL/GenBank/DDBJ databases">
        <title>Complete sequence of Solibacter usitatus Ellin6076.</title>
        <authorList>
            <consortium name="US DOE Joint Genome Institute"/>
            <person name="Copeland A."/>
            <person name="Lucas S."/>
            <person name="Lapidus A."/>
            <person name="Barry K."/>
            <person name="Detter J.C."/>
            <person name="Glavina del Rio T."/>
            <person name="Hammon N."/>
            <person name="Israni S."/>
            <person name="Dalin E."/>
            <person name="Tice H."/>
            <person name="Pitluck S."/>
            <person name="Thompson L.S."/>
            <person name="Brettin T."/>
            <person name="Bruce D."/>
            <person name="Han C."/>
            <person name="Tapia R."/>
            <person name="Gilna P."/>
            <person name="Schmutz J."/>
            <person name="Larimer F."/>
            <person name="Land M."/>
            <person name="Hauser L."/>
            <person name="Kyrpides N."/>
            <person name="Mikhailova N."/>
            <person name="Janssen P.H."/>
            <person name="Kuske C.R."/>
            <person name="Richardson P."/>
        </authorList>
    </citation>
    <scope>NUCLEOTIDE SEQUENCE</scope>
    <source>
        <strain evidence="3">Ellin6076</strain>
    </source>
</reference>
<dbReference type="GO" id="GO:0016887">
    <property type="term" value="F:ATP hydrolysis activity"/>
    <property type="evidence" value="ECO:0007669"/>
    <property type="project" value="TreeGrafter"/>
</dbReference>
<accession>Q029Z5</accession>
<organism evidence="3">
    <name type="scientific">Solibacter usitatus (strain Ellin6076)</name>
    <dbReference type="NCBI Taxonomy" id="234267"/>
    <lineage>
        <taxon>Bacteria</taxon>
        <taxon>Pseudomonadati</taxon>
        <taxon>Acidobacteriota</taxon>
        <taxon>Terriglobia</taxon>
        <taxon>Bryobacterales</taxon>
        <taxon>Solibacteraceae</taxon>
        <taxon>Candidatus Solibacter</taxon>
    </lineage>
</organism>
<dbReference type="PANTHER" id="PTHR43384">
    <property type="entry name" value="SEPTUM SITE-DETERMINING PROTEIN MIND HOMOLOG, CHLOROPLASTIC-RELATED"/>
    <property type="match status" value="1"/>
</dbReference>
<dbReference type="KEGG" id="sus:Acid_1137"/>
<evidence type="ECO:0000259" key="2">
    <source>
        <dbReference type="PROSITE" id="PS50110"/>
    </source>
</evidence>
<dbReference type="PROSITE" id="PS50110">
    <property type="entry name" value="RESPONSE_REGULATORY"/>
    <property type="match status" value="1"/>
</dbReference>
<proteinExistence type="predicted"/>
<protein>
    <submittedName>
        <fullName evidence="3">Response regulator receiver protein</fullName>
    </submittedName>
</protein>
<dbReference type="HOGENOM" id="CLU_692423_0_0_0"/>
<evidence type="ECO:0000256" key="1">
    <source>
        <dbReference type="PROSITE-ProRule" id="PRU00169"/>
    </source>
</evidence>